<evidence type="ECO:0000256" key="6">
    <source>
        <dbReference type="RuleBase" id="RU000320"/>
    </source>
</evidence>
<dbReference type="HOGENOM" id="CLU_007100_6_3_3"/>
<dbReference type="PRINTS" id="PR01434">
    <property type="entry name" value="NADHDHGNASE5"/>
</dbReference>
<feature type="transmembrane region" description="Helical" evidence="7">
    <location>
        <begin position="144"/>
        <end position="164"/>
    </location>
</feature>
<dbReference type="EMBL" id="CP003587">
    <property type="protein sequence ID" value="AGY60252.1"/>
    <property type="molecule type" value="Genomic_DNA"/>
</dbReference>
<protein>
    <submittedName>
        <fullName evidence="10">NAD(P)H-quinone oxidoreductase subunit F</fullName>
        <ecNumber evidence="10">1.6.5.3</ecNumber>
    </submittedName>
</protein>
<dbReference type="InterPro" id="IPR001750">
    <property type="entry name" value="ND/Mrp_TM"/>
</dbReference>
<feature type="transmembrane region" description="Helical" evidence="7">
    <location>
        <begin position="452"/>
        <end position="474"/>
    </location>
</feature>
<feature type="transmembrane region" description="Helical" evidence="7">
    <location>
        <begin position="256"/>
        <end position="277"/>
    </location>
</feature>
<evidence type="ECO:0000256" key="4">
    <source>
        <dbReference type="ARBA" id="ARBA00023136"/>
    </source>
</evidence>
<feature type="transmembrane region" description="Helical" evidence="7">
    <location>
        <begin position="39"/>
        <end position="62"/>
    </location>
</feature>
<feature type="transmembrane region" description="Helical" evidence="7">
    <location>
        <begin position="185"/>
        <end position="203"/>
    </location>
</feature>
<evidence type="ECO:0000259" key="8">
    <source>
        <dbReference type="Pfam" id="PF00361"/>
    </source>
</evidence>
<evidence type="ECO:0000256" key="3">
    <source>
        <dbReference type="ARBA" id="ARBA00022989"/>
    </source>
</evidence>
<accession>U5QMM2</accession>
<dbReference type="NCBIfam" id="NF005633">
    <property type="entry name" value="PRK07390.1"/>
    <property type="match status" value="1"/>
</dbReference>
<keyword evidence="2 6" id="KW-0812">Transmembrane</keyword>
<dbReference type="InterPro" id="IPR003945">
    <property type="entry name" value="NU5C-like"/>
</dbReference>
<evidence type="ECO:0000259" key="9">
    <source>
        <dbReference type="Pfam" id="PF00662"/>
    </source>
</evidence>
<organism evidence="10 11">
    <name type="scientific">Gloeobacter kilaueensis (strain ATCC BAA-2537 / CCAP 1431/1 / ULC 316 / JS1)</name>
    <dbReference type="NCBI Taxonomy" id="1183438"/>
    <lineage>
        <taxon>Bacteria</taxon>
        <taxon>Bacillati</taxon>
        <taxon>Cyanobacteriota</taxon>
        <taxon>Cyanophyceae</taxon>
        <taxon>Gloeobacterales</taxon>
        <taxon>Gloeobacteraceae</taxon>
        <taxon>Gloeobacter</taxon>
    </lineage>
</organism>
<evidence type="ECO:0000256" key="2">
    <source>
        <dbReference type="ARBA" id="ARBA00022692"/>
    </source>
</evidence>
<dbReference type="AlphaFoldDB" id="U5QMM2"/>
<comment type="function">
    <text evidence="5">NDH-1 shuttles electrons from NAD(P)H, via FMN and iron-sulfur (Fe-S) centers, to quinones in the respiratory chain. The immediate electron acceptor for the enzyme in this species is believed to be plastoquinone. Couples the redox reaction to proton translocation (for every two electrons transferred, four hydrogen ions are translocated across the cytoplasmic membrane), and thus conserves the redox energy in a proton gradient.</text>
</comment>
<feature type="transmembrane region" description="Helical" evidence="7">
    <location>
        <begin position="6"/>
        <end position="27"/>
    </location>
</feature>
<dbReference type="PATRIC" id="fig|1183438.3.peg.3943"/>
<keyword evidence="4 7" id="KW-0472">Membrane</keyword>
<gene>
    <name evidence="10" type="primary">ndhF</name>
    <name evidence="10" type="ORF">GKIL_4006</name>
</gene>
<proteinExistence type="predicted"/>
<dbReference type="GO" id="GO:0042773">
    <property type="term" value="P:ATP synthesis coupled electron transport"/>
    <property type="evidence" value="ECO:0007669"/>
    <property type="project" value="InterPro"/>
</dbReference>
<sequence>MFMSAVESVWLVPCYPLVGAISALLWFPGIIRRTGPRPAGYVNVVTTLLAFSHSLLALIGIWGQPAREISFTWLHLQSLTLAVPVEISTLTVGALVLITGLNLLAQIYAIGYMEMDWGWARLFSFLGLFEAGMCGLVLCQSLFFSYFLLEILTLGTYLLVGFWFNQPLVVSGARDAFLTKRVGDLLLLMGVLALLPLAGSWNFSDLARWAATHRLDPLPATLIAVALIAGPVGKCAQFPLHLWLDEAMEGPLPASILRNALVVTTGAWVLVELAPVITISPFALALLATIGAISALGGTLISLAQTDTTRVLSYLVSAYMGIVFIAVAAGQTQTALLLVLSFSISMALLVMSIGSVVWNSVTQDLTQFGGLWSRRPLTALAFLVGGASLVALPPFAGFWPIVQLIGVLWTSQPVLAVLLVAVNALSAYALGRAFALIFLGKPQQMTERSPEVSWLMVLPMMALFGVALHLPIILWQLGLLPALSSLSVPAIVLLAVGSFGGGVLGIRLRLAALPWPKLQALFAYDFYMAEIYRRSVVFLVDSISRLVFLVDRHIVDGLVNLVGYASLFGGEGLKYSTNGRTQFYMLTILLGVVALGIYASVTMASSHPPLHTVGLALHSR</sequence>
<feature type="transmembrane region" description="Helical" evidence="7">
    <location>
        <begin position="335"/>
        <end position="358"/>
    </location>
</feature>
<comment type="subcellular location">
    <subcellularLocation>
        <location evidence="1">Endomembrane system</location>
        <topology evidence="1">Multi-pass membrane protein</topology>
    </subcellularLocation>
    <subcellularLocation>
        <location evidence="6">Membrane</location>
        <topology evidence="6">Multi-pass membrane protein</topology>
    </subcellularLocation>
</comment>
<dbReference type="GO" id="GO:0015990">
    <property type="term" value="P:electron transport coupled proton transport"/>
    <property type="evidence" value="ECO:0007669"/>
    <property type="project" value="TreeGrafter"/>
</dbReference>
<name>U5QMM2_GLOK1</name>
<feature type="transmembrane region" description="Helical" evidence="7">
    <location>
        <begin position="486"/>
        <end position="508"/>
    </location>
</feature>
<dbReference type="InterPro" id="IPR001516">
    <property type="entry name" value="Proton_antipo_N"/>
</dbReference>
<dbReference type="RefSeq" id="WP_023175589.1">
    <property type="nucleotide sequence ID" value="NC_022600.1"/>
</dbReference>
<dbReference type="Pfam" id="PF00662">
    <property type="entry name" value="Proton_antipo_N"/>
    <property type="match status" value="1"/>
</dbReference>
<feature type="transmembrane region" description="Helical" evidence="7">
    <location>
        <begin position="283"/>
        <end position="304"/>
    </location>
</feature>
<keyword evidence="10" id="KW-0560">Oxidoreductase</keyword>
<feature type="transmembrane region" description="Helical" evidence="7">
    <location>
        <begin position="117"/>
        <end position="138"/>
    </location>
</feature>
<dbReference type="Pfam" id="PF00361">
    <property type="entry name" value="Proton_antipo_M"/>
    <property type="match status" value="1"/>
</dbReference>
<dbReference type="GO" id="GO:0012505">
    <property type="term" value="C:endomembrane system"/>
    <property type="evidence" value="ECO:0007669"/>
    <property type="project" value="UniProtKB-SubCell"/>
</dbReference>
<dbReference type="EC" id="1.6.5.3" evidence="10"/>
<dbReference type="NCBIfam" id="TIGR01960">
    <property type="entry name" value="ndhF3_CO2"/>
    <property type="match status" value="1"/>
</dbReference>
<dbReference type="KEGG" id="glj:GKIL_4006"/>
<dbReference type="PRINTS" id="PR01435">
    <property type="entry name" value="NPOXDRDTASE5"/>
</dbReference>
<dbReference type="InterPro" id="IPR010217">
    <property type="entry name" value="NU5C2"/>
</dbReference>
<dbReference type="Proteomes" id="UP000017396">
    <property type="component" value="Chromosome"/>
</dbReference>
<feature type="transmembrane region" description="Helical" evidence="7">
    <location>
        <begin position="379"/>
        <end position="402"/>
    </location>
</feature>
<evidence type="ECO:0000256" key="1">
    <source>
        <dbReference type="ARBA" id="ARBA00004127"/>
    </source>
</evidence>
<dbReference type="PANTHER" id="PTHR42829:SF2">
    <property type="entry name" value="NADH-UBIQUINONE OXIDOREDUCTASE CHAIN 5"/>
    <property type="match status" value="1"/>
</dbReference>
<dbReference type="eggNOG" id="COG1009">
    <property type="taxonomic scope" value="Bacteria"/>
</dbReference>
<feature type="transmembrane region" description="Helical" evidence="7">
    <location>
        <begin position="82"/>
        <end position="105"/>
    </location>
</feature>
<keyword evidence="3 7" id="KW-1133">Transmembrane helix</keyword>
<feature type="domain" description="NADH-Ubiquinone oxidoreductase (complex I) chain 5 N-terminal" evidence="9">
    <location>
        <begin position="73"/>
        <end position="122"/>
    </location>
</feature>
<dbReference type="Gene3D" id="1.20.5.2700">
    <property type="match status" value="1"/>
</dbReference>
<dbReference type="GO" id="GO:0003954">
    <property type="term" value="F:NADH dehydrogenase activity"/>
    <property type="evidence" value="ECO:0007669"/>
    <property type="project" value="TreeGrafter"/>
</dbReference>
<feature type="transmembrane region" description="Helical" evidence="7">
    <location>
        <begin position="223"/>
        <end position="244"/>
    </location>
</feature>
<evidence type="ECO:0000313" key="10">
    <source>
        <dbReference type="EMBL" id="AGY60252.1"/>
    </source>
</evidence>
<dbReference type="PANTHER" id="PTHR42829">
    <property type="entry name" value="NADH-UBIQUINONE OXIDOREDUCTASE CHAIN 5"/>
    <property type="match status" value="1"/>
</dbReference>
<dbReference type="OrthoDB" id="9807568at2"/>
<evidence type="ECO:0000313" key="11">
    <source>
        <dbReference type="Proteomes" id="UP000017396"/>
    </source>
</evidence>
<feature type="domain" description="NADH:quinone oxidoreductase/Mrp antiporter transmembrane" evidence="8">
    <location>
        <begin position="141"/>
        <end position="422"/>
    </location>
</feature>
<dbReference type="STRING" id="1183438.GKIL_4006"/>
<feature type="transmembrane region" description="Helical" evidence="7">
    <location>
        <begin position="311"/>
        <end position="329"/>
    </location>
</feature>
<keyword evidence="11" id="KW-1185">Reference proteome</keyword>
<reference evidence="10 11" key="1">
    <citation type="journal article" date="2013" name="PLoS ONE">
        <title>Cultivation and Complete Genome Sequencing of Gloeobacter kilaueensis sp. nov., from a Lava Cave in Kilauea Caldera, Hawai'i.</title>
        <authorList>
            <person name="Saw J.H."/>
            <person name="Schatz M."/>
            <person name="Brown M.V."/>
            <person name="Kunkel D.D."/>
            <person name="Foster J.S."/>
            <person name="Shick H."/>
            <person name="Christensen S."/>
            <person name="Hou S."/>
            <person name="Wan X."/>
            <person name="Donachie S.P."/>
        </authorList>
    </citation>
    <scope>NUCLEOTIDE SEQUENCE [LARGE SCALE GENOMIC DNA]</scope>
    <source>
        <strain evidence="11">JS</strain>
    </source>
</reference>
<evidence type="ECO:0000256" key="7">
    <source>
        <dbReference type="SAM" id="Phobius"/>
    </source>
</evidence>
<feature type="transmembrane region" description="Helical" evidence="7">
    <location>
        <begin position="583"/>
        <end position="601"/>
    </location>
</feature>
<feature type="transmembrane region" description="Helical" evidence="7">
    <location>
        <begin position="414"/>
        <end position="440"/>
    </location>
</feature>
<dbReference type="GO" id="GO:0008137">
    <property type="term" value="F:NADH dehydrogenase (ubiquinone) activity"/>
    <property type="evidence" value="ECO:0007669"/>
    <property type="project" value="InterPro"/>
</dbReference>
<dbReference type="GO" id="GO:0016020">
    <property type="term" value="C:membrane"/>
    <property type="evidence" value="ECO:0007669"/>
    <property type="project" value="UniProtKB-SubCell"/>
</dbReference>
<evidence type="ECO:0000256" key="5">
    <source>
        <dbReference type="ARBA" id="ARBA00025624"/>
    </source>
</evidence>